<evidence type="ECO:0000259" key="1">
    <source>
        <dbReference type="Pfam" id="PF01636"/>
    </source>
</evidence>
<dbReference type="Gene3D" id="3.90.1200.10">
    <property type="match status" value="1"/>
</dbReference>
<evidence type="ECO:0000313" key="3">
    <source>
        <dbReference type="Proteomes" id="UP000066529"/>
    </source>
</evidence>
<organism evidence="2 3">
    <name type="scientific">Methanosarcina thermophila (strain ATCC 43570 / DSM 1825 / OCM 12 / VKM B-1830 / TM-1)</name>
    <dbReference type="NCBI Taxonomy" id="523844"/>
    <lineage>
        <taxon>Archaea</taxon>
        <taxon>Methanobacteriati</taxon>
        <taxon>Methanobacteriota</taxon>
        <taxon>Stenosarchaea group</taxon>
        <taxon>Methanomicrobia</taxon>
        <taxon>Methanosarcinales</taxon>
        <taxon>Methanosarcinaceae</taxon>
        <taxon>Methanosarcina</taxon>
    </lineage>
</organism>
<dbReference type="RefSeq" id="WP_048168216.1">
    <property type="nucleotide sequence ID" value="NZ_CP009501.1"/>
</dbReference>
<name>A0A0E3NAW4_METTT</name>
<proteinExistence type="predicted"/>
<dbReference type="STRING" id="523844.MSTHT_2532"/>
<feature type="domain" description="Aminoglycoside phosphotransferase" evidence="1">
    <location>
        <begin position="77"/>
        <end position="236"/>
    </location>
</feature>
<dbReference type="EMBL" id="CP009501">
    <property type="protein sequence ID" value="AKB14290.1"/>
    <property type="molecule type" value="Genomic_DNA"/>
</dbReference>
<dbReference type="InterPro" id="IPR011009">
    <property type="entry name" value="Kinase-like_dom_sf"/>
</dbReference>
<dbReference type="Proteomes" id="UP000066529">
    <property type="component" value="Chromosome"/>
</dbReference>
<evidence type="ECO:0000313" key="2">
    <source>
        <dbReference type="EMBL" id="AKB14290.1"/>
    </source>
</evidence>
<dbReference type="OrthoDB" id="106212at2157"/>
<protein>
    <recommendedName>
        <fullName evidence="1">Aminoglycoside phosphotransferase domain-containing protein</fullName>
    </recommendedName>
</protein>
<dbReference type="KEGG" id="mthr:MSTHT_2532"/>
<dbReference type="HOGENOM" id="CLU_071272_0_0_2"/>
<dbReference type="PATRIC" id="fig|523844.20.peg.3085"/>
<dbReference type="SUPFAM" id="SSF56112">
    <property type="entry name" value="Protein kinase-like (PK-like)"/>
    <property type="match status" value="1"/>
</dbReference>
<dbReference type="InterPro" id="IPR002575">
    <property type="entry name" value="Aminoglycoside_PTrfase"/>
</dbReference>
<dbReference type="AlphaFoldDB" id="A0A0E3NAW4"/>
<dbReference type="Pfam" id="PF01636">
    <property type="entry name" value="APH"/>
    <property type="match status" value="1"/>
</dbReference>
<reference evidence="2 3" key="1">
    <citation type="submission" date="2014-07" db="EMBL/GenBank/DDBJ databases">
        <title>Methanogenic archaea and the global carbon cycle.</title>
        <authorList>
            <person name="Henriksen J.R."/>
            <person name="Luke J."/>
            <person name="Reinhart S."/>
            <person name="Benedict M.N."/>
            <person name="Youngblut N.D."/>
            <person name="Metcalf M.E."/>
            <person name="Whitaker R.J."/>
            <person name="Metcalf W.W."/>
        </authorList>
    </citation>
    <scope>NUCLEOTIDE SEQUENCE [LARGE SCALE GENOMIC DNA]</scope>
    <source>
        <strain evidence="3">ATCC 43570 / DSM 1825 / OCM 12 / VKM B-1830 / TM-1</strain>
    </source>
</reference>
<accession>A0A0E3NAW4</accession>
<dbReference type="GeneID" id="24849552"/>
<gene>
    <name evidence="2" type="ORF">MSTHT_2532</name>
</gene>
<sequence length="315" mass="37046">MASRHVNVLNPGDPFRDWLVEEVIGHRLKNKKCSVNVFKYNSSHTVCRYEFIGENLSVMAKFFAEPTGRLKDYNPHNGMMNEYQNLKKAASVINVAKPLAVNKKFNCVLVTEHIPGKSLAWYFNHEEKLYEKLAAVAHMLRQLHENTKASYNKENEFRNFHEVLDYLKLDYDTRESFNKLLGKWWYSSLLNREHGCMVHRDATPSNYIFHKGKPYALDFESSWFQAHPVRDLGILTAELKNEFELHKGGGWKAEPYIGNFLWEYSIDEKHFKYITRVLPFFMSIGHLRSARLHQGDYKNYLIKEAHECLKAINYM</sequence>